<organism evidence="1 2">
    <name type="scientific">Aspergillus felis</name>
    <dbReference type="NCBI Taxonomy" id="1287682"/>
    <lineage>
        <taxon>Eukaryota</taxon>
        <taxon>Fungi</taxon>
        <taxon>Dikarya</taxon>
        <taxon>Ascomycota</taxon>
        <taxon>Pezizomycotina</taxon>
        <taxon>Eurotiomycetes</taxon>
        <taxon>Eurotiomycetidae</taxon>
        <taxon>Eurotiales</taxon>
        <taxon>Aspergillaceae</taxon>
        <taxon>Aspergillus</taxon>
        <taxon>Aspergillus subgen. Fumigati</taxon>
    </lineage>
</organism>
<dbReference type="Gene3D" id="3.10.450.50">
    <property type="match status" value="1"/>
</dbReference>
<keyword evidence="2" id="KW-1185">Reference proteome</keyword>
<name>A0A8H6QXA4_9EURO</name>
<sequence>MTGKVNVTWRRHHQPFTLPFSSPGLKEHSYLSGTMTASSSRPSPRCLKPIPASQYNEVLDAAAIYIDGMRRGDLAYTSKGFRETATVYGYIEGKFQEGSIGLILDYMKTQKEPPIFTANLSVIGMTPSTAIVKCEMDMVSPEYEYTDFMSLAKVDGKWQIVAKVFHAYLDE</sequence>
<protein>
    <recommendedName>
        <fullName evidence="3">Lumazine-binding protein</fullName>
    </recommendedName>
</protein>
<dbReference type="EMBL" id="JACBAG010001817">
    <property type="protein sequence ID" value="KAF7181305.1"/>
    <property type="molecule type" value="Genomic_DNA"/>
</dbReference>
<dbReference type="AlphaFoldDB" id="A0A8H6QXA4"/>
<dbReference type="Proteomes" id="UP000641853">
    <property type="component" value="Unassembled WGS sequence"/>
</dbReference>
<evidence type="ECO:0000313" key="1">
    <source>
        <dbReference type="EMBL" id="KAF7181305.1"/>
    </source>
</evidence>
<dbReference type="InterPro" id="IPR039437">
    <property type="entry name" value="FrzH/put_lumazine-bd"/>
</dbReference>
<dbReference type="SUPFAM" id="SSF54427">
    <property type="entry name" value="NTF2-like"/>
    <property type="match status" value="1"/>
</dbReference>
<accession>A0A8H6QXA4</accession>
<dbReference type="InterPro" id="IPR032710">
    <property type="entry name" value="NTF2-like_dom_sf"/>
</dbReference>
<comment type="caution">
    <text evidence="1">The sequence shown here is derived from an EMBL/GenBank/DDBJ whole genome shotgun (WGS) entry which is preliminary data.</text>
</comment>
<reference evidence="1" key="1">
    <citation type="submission" date="2020-06" db="EMBL/GenBank/DDBJ databases">
        <title>Draft genome sequences of strains closely related to Aspergillus parafelis and Aspergillus hiratsukae.</title>
        <authorList>
            <person name="Dos Santos R.A.C."/>
            <person name="Rivero-Menendez O."/>
            <person name="Steenwyk J.L."/>
            <person name="Mead M.E."/>
            <person name="Goldman G.H."/>
            <person name="Alastruey-Izquierdo A."/>
            <person name="Rokas A."/>
        </authorList>
    </citation>
    <scope>NUCLEOTIDE SEQUENCE</scope>
    <source>
        <strain evidence="1">CNM-CM7691</strain>
    </source>
</reference>
<proteinExistence type="predicted"/>
<gene>
    <name evidence="1" type="ORF">CNMCM7691_000523</name>
</gene>
<dbReference type="Pfam" id="PF12893">
    <property type="entry name" value="Lumazine_bd_2"/>
    <property type="match status" value="1"/>
</dbReference>
<evidence type="ECO:0000313" key="2">
    <source>
        <dbReference type="Proteomes" id="UP000641853"/>
    </source>
</evidence>
<evidence type="ECO:0008006" key="3">
    <source>
        <dbReference type="Google" id="ProtNLM"/>
    </source>
</evidence>